<evidence type="ECO:0000256" key="4">
    <source>
        <dbReference type="SAM" id="MobiDB-lite"/>
    </source>
</evidence>
<keyword evidence="2" id="KW-0539">Nucleus</keyword>
<organism evidence="5 6">
    <name type="scientific">Timema podura</name>
    <name type="common">Walking stick</name>
    <dbReference type="NCBI Taxonomy" id="61482"/>
    <lineage>
        <taxon>Eukaryota</taxon>
        <taxon>Metazoa</taxon>
        <taxon>Ecdysozoa</taxon>
        <taxon>Arthropoda</taxon>
        <taxon>Hexapoda</taxon>
        <taxon>Insecta</taxon>
        <taxon>Pterygota</taxon>
        <taxon>Neoptera</taxon>
        <taxon>Polyneoptera</taxon>
        <taxon>Phasmatodea</taxon>
        <taxon>Timematodea</taxon>
        <taxon>Timematoidea</taxon>
        <taxon>Timematidae</taxon>
        <taxon>Timema</taxon>
    </lineage>
</organism>
<feature type="repeat" description="TPR" evidence="3">
    <location>
        <begin position="119"/>
        <end position="152"/>
    </location>
</feature>
<dbReference type="InterPro" id="IPR033053">
    <property type="entry name" value="Hir3/CABIN1"/>
</dbReference>
<keyword evidence="3" id="KW-0802">TPR repeat</keyword>
<dbReference type="PANTHER" id="PTHR15502">
    <property type="entry name" value="CALCINEURIN-BINDING PROTEIN CABIN 1-RELATED"/>
    <property type="match status" value="1"/>
</dbReference>
<evidence type="ECO:0008006" key="7">
    <source>
        <dbReference type="Google" id="ProtNLM"/>
    </source>
</evidence>
<dbReference type="InterPro" id="IPR011990">
    <property type="entry name" value="TPR-like_helical_dom_sf"/>
</dbReference>
<comment type="subcellular location">
    <subcellularLocation>
        <location evidence="1">Nucleus</location>
    </subcellularLocation>
</comment>
<feature type="compositionally biased region" description="Low complexity" evidence="4">
    <location>
        <begin position="1046"/>
        <end position="1057"/>
    </location>
</feature>
<comment type="caution">
    <text evidence="5">The sequence shown here is derived from an EMBL/GenBank/DDBJ whole genome shotgun (WGS) entry which is preliminary data.</text>
</comment>
<keyword evidence="6" id="KW-1185">Reference proteome</keyword>
<evidence type="ECO:0000313" key="5">
    <source>
        <dbReference type="EMBL" id="CAG2059081.1"/>
    </source>
</evidence>
<accession>A0ABN7P0Y5</accession>
<dbReference type="InterPro" id="IPR019734">
    <property type="entry name" value="TPR_rpt"/>
</dbReference>
<dbReference type="PANTHER" id="PTHR15502:SF7">
    <property type="entry name" value="CALCINEURIN-BINDING PROTEIN CABIN-1"/>
    <property type="match status" value="1"/>
</dbReference>
<feature type="region of interest" description="Disordered" evidence="4">
    <location>
        <begin position="1"/>
        <end position="29"/>
    </location>
</feature>
<evidence type="ECO:0000256" key="3">
    <source>
        <dbReference type="PROSITE-ProRule" id="PRU00339"/>
    </source>
</evidence>
<dbReference type="EMBL" id="CAJPIN010008661">
    <property type="protein sequence ID" value="CAG2059081.1"/>
    <property type="molecule type" value="Genomic_DNA"/>
</dbReference>
<reference evidence="5" key="1">
    <citation type="submission" date="2021-03" db="EMBL/GenBank/DDBJ databases">
        <authorList>
            <person name="Tran Van P."/>
        </authorList>
    </citation>
    <scope>NUCLEOTIDE SEQUENCE</scope>
</reference>
<protein>
    <recommendedName>
        <fullName evidence="7">Calcineurin-binding protein cabin-1</fullName>
    </recommendedName>
</protein>
<proteinExistence type="predicted"/>
<evidence type="ECO:0000313" key="6">
    <source>
        <dbReference type="Proteomes" id="UP001153148"/>
    </source>
</evidence>
<dbReference type="Proteomes" id="UP001153148">
    <property type="component" value="Unassembled WGS sequence"/>
</dbReference>
<evidence type="ECO:0000256" key="2">
    <source>
        <dbReference type="ARBA" id="ARBA00023242"/>
    </source>
</evidence>
<evidence type="ECO:0000256" key="1">
    <source>
        <dbReference type="ARBA" id="ARBA00004123"/>
    </source>
</evidence>
<feature type="region of interest" description="Disordered" evidence="4">
    <location>
        <begin position="1031"/>
        <end position="1057"/>
    </location>
</feature>
<name>A0ABN7P0Y5_TIMPD</name>
<feature type="compositionally biased region" description="Acidic residues" evidence="4">
    <location>
        <begin position="10"/>
        <end position="21"/>
    </location>
</feature>
<dbReference type="PROSITE" id="PS50005">
    <property type="entry name" value="TPR"/>
    <property type="match status" value="1"/>
</dbReference>
<gene>
    <name evidence="5" type="ORF">TPAB3V08_LOCUS6047</name>
</gene>
<dbReference type="SUPFAM" id="SSF48452">
    <property type="entry name" value="TPR-like"/>
    <property type="match status" value="1"/>
</dbReference>
<sequence>MLRIKALNEDSTDESGEDEEPTLTKEAQEQAVHSEYNKALHHMNKKEYEDAKTIFQQLLSEPFLLDVTQQEGVDIYSQPTVLLKYSCMKNMGTTMDKLDDVEGSLTYYIKASEIDNSDVTLWYHMGRVAMKGVYYELASHAFSQGLERNPRHWPCLDNIISVLYALDMFVPCLFHISKGLEMDPYYTKALALRDHILKEEAYILPHYETFCKGCDLKVGEVTYDLNLGRKMVEEAQAMRAARSETIKKQDVPVARPIISLLQPLEVKTWLKLGESLIKLHRNIERREAGSHYCCPVDLRTVREDFIKASPPEEEVTVCETTETVAQVAEPATVVTAKESGEVDEGKGKKRRMSLEQWAWGQRRSARVRSTVRREDCNLEEVLRGLVPQTLLSNEWKTEKLAQRSLEGDLDMAELCELLQRQESLEEKKREETPLSSEELYKILTEEGYFCTVDQKVTPADDTSTHLCEEECEVEVFLEQNNLHDIIHQLFMYVNTLSGKWRLRWPPDLVRVFMEVYERMRRHVGHPSPWDLGPIEEEVDPAWHVWDAWATLLHSELFLDRWLEDADETDAARYIPDIAMTESLGQLMLMAPRDTLFGEDFDHFFVRYRWLRFVLCLMGGNVPDAMDLLEDISFQMSSKKQDLRLPNCKRYNVISPGAADKLRSTLDWTLKLCQLEGLYKSERYEEVTKILEQSFRSSEPHRVPSGLPTECTPTVDRLSQLTMFLEALGHLGRHTDLVFWGAQCLHEALNKYLNCEEEEQSRWSGCLTKLLTSLQDCISEQGLKSLDRLHSEGLLGRLVQSLAQIVCLQMDAPDTVVELPLETISPWILIHKVLLRECEDRDVKDVPEVLEAEEVPVHLEVLFTAHEFLARRSWCCTNSGELLLYTMGVVLPVLADHGMRPHWYRLRQEVEQVVFCLYAHPNKKTKARYLQDHGVPPIPLLWEQAMQLFQFYHPEVLPEFDSNQIPSISSDVEVLFRRIIALVPEQCSPVRIKIMSPLVGISHTIPKSAVTVPLVSQVNKYIEGSSVPRPTPGAHLGAVPRPSVQHLLPPGGPLLQEQ</sequence>
<dbReference type="Gene3D" id="1.25.40.10">
    <property type="entry name" value="Tetratricopeptide repeat domain"/>
    <property type="match status" value="1"/>
</dbReference>